<dbReference type="Proteomes" id="UP001440612">
    <property type="component" value="Chromosome"/>
</dbReference>
<protein>
    <submittedName>
        <fullName evidence="3">Uncharacterized protein</fullName>
    </submittedName>
</protein>
<accession>A0ABZ2V2G9</accession>
<proteinExistence type="predicted"/>
<evidence type="ECO:0000256" key="1">
    <source>
        <dbReference type="SAM" id="MobiDB-lite"/>
    </source>
</evidence>
<dbReference type="RefSeq" id="WP_341366220.1">
    <property type="nucleotide sequence ID" value="NZ_CP150951.2"/>
</dbReference>
<reference evidence="4" key="1">
    <citation type="submission" date="2024-04" db="EMBL/GenBank/DDBJ databases">
        <title>Phylogenomic analyses of a clade within the roseobacter group suggest taxonomic reassignments of species of the genera Aestuariivita, Citreicella, Loktanella, Nautella, Pelagibaca, Ruegeria, Thalassobius, Thiobacimonas and Tropicibacter, and the proposal o.</title>
        <authorList>
            <person name="Jeon C.O."/>
        </authorList>
    </citation>
    <scope>NUCLEOTIDE SEQUENCE [LARGE SCALE GENOMIC DNA]</scope>
    <source>
        <strain evidence="4">BS5-3</strain>
    </source>
</reference>
<organism evidence="3 4">
    <name type="scientific">Yoonia phaeophyticola</name>
    <dbReference type="NCBI Taxonomy" id="3137369"/>
    <lineage>
        <taxon>Bacteria</taxon>
        <taxon>Pseudomonadati</taxon>
        <taxon>Pseudomonadota</taxon>
        <taxon>Alphaproteobacteria</taxon>
        <taxon>Rhodobacterales</taxon>
        <taxon>Paracoccaceae</taxon>
        <taxon>Yoonia</taxon>
    </lineage>
</organism>
<feature type="region of interest" description="Disordered" evidence="1">
    <location>
        <begin position="73"/>
        <end position="94"/>
    </location>
</feature>
<gene>
    <name evidence="3" type="ORF">AABB29_14620</name>
</gene>
<evidence type="ECO:0000256" key="2">
    <source>
        <dbReference type="SAM" id="SignalP"/>
    </source>
</evidence>
<name>A0ABZ2V2G9_9RHOB</name>
<keyword evidence="2" id="KW-0732">Signal</keyword>
<keyword evidence="4" id="KW-1185">Reference proteome</keyword>
<feature type="chain" id="PRO_5045152702" evidence="2">
    <location>
        <begin position="25"/>
        <end position="298"/>
    </location>
</feature>
<evidence type="ECO:0000313" key="3">
    <source>
        <dbReference type="EMBL" id="WZC48101.1"/>
    </source>
</evidence>
<feature type="signal peptide" evidence="2">
    <location>
        <begin position="1"/>
        <end position="24"/>
    </location>
</feature>
<dbReference type="EMBL" id="CP150951">
    <property type="protein sequence ID" value="WZC48101.1"/>
    <property type="molecule type" value="Genomic_DNA"/>
</dbReference>
<sequence>MHRLNSRFPTVLAASLMMANATTADQIADGTRHAYFAQYTVLGPQPGCEAAGMTAYQLDFAASDVPFAVEHRPTGQVQSYRQEDKNRVPQTAPNGTAQPIVEAIVVEPEERCFITERRGGEHFQQEIACSGDRQIVDPFALLEAQDLALSLSGQAMVCVSLTGSAVMGGSWTANLDSGFEQVSHSGASFASNLRSCDEEQDAQPSVRFNHVMRGILGNPTEWGGYRIREDEPTAAGFHLALDNVPLPTESSIASRFKVRANAYFFPTFEGDADCPGGICRVPTSEPWLRPRPHRLICD</sequence>
<evidence type="ECO:0000313" key="4">
    <source>
        <dbReference type="Proteomes" id="UP001440612"/>
    </source>
</evidence>